<accession>A0A7H1N3C2</accession>
<keyword evidence="2" id="KW-1185">Reference proteome</keyword>
<protein>
    <submittedName>
        <fullName evidence="1">Uncharacterized protein</fullName>
    </submittedName>
</protein>
<evidence type="ECO:0000313" key="1">
    <source>
        <dbReference type="EMBL" id="QNT70208.1"/>
    </source>
</evidence>
<organism evidence="1 2">
    <name type="scientific">Defluviicoccus vanus</name>
    <dbReference type="NCBI Taxonomy" id="111831"/>
    <lineage>
        <taxon>Bacteria</taxon>
        <taxon>Pseudomonadati</taxon>
        <taxon>Pseudomonadota</taxon>
        <taxon>Alphaproteobacteria</taxon>
        <taxon>Rhodospirillales</taxon>
        <taxon>Rhodospirillaceae</taxon>
        <taxon>Defluviicoccus</taxon>
    </lineage>
</organism>
<reference evidence="1 2" key="1">
    <citation type="submission" date="2020-05" db="EMBL/GenBank/DDBJ databases">
        <title>Complete closed genome sequence of Defluviicoccus vanus.</title>
        <authorList>
            <person name="Bessarab I."/>
            <person name="Arumugam K."/>
            <person name="Maszenan A.M."/>
            <person name="Seviour R.J."/>
            <person name="Williams R.B."/>
        </authorList>
    </citation>
    <scope>NUCLEOTIDE SEQUENCE [LARGE SCALE GENOMIC DNA]</scope>
    <source>
        <strain evidence="1 2">Ben 114</strain>
    </source>
</reference>
<proteinExistence type="predicted"/>
<sequence length="166" mass="17937">MKVPGTTNDSAILQALSMCSANEVCAHDKLTVCNGAHSSKKVHLVFIAVAAPDVAAICGSVAREDCEVRVVDDPEQALPVIAAAVPDLVVCPSAAWRQWAERITDALATVAVQRPLIILLIPRRTSHRRPDRRDWRASRHISSYCNRSNDLLLLSPAAGVATVARR</sequence>
<dbReference type="KEGG" id="dvn:HQ394_13845"/>
<evidence type="ECO:0000313" key="2">
    <source>
        <dbReference type="Proteomes" id="UP000516369"/>
    </source>
</evidence>
<dbReference type="RefSeq" id="WP_190260694.1">
    <property type="nucleotide sequence ID" value="NZ_CP053923.1"/>
</dbReference>
<dbReference type="AlphaFoldDB" id="A0A7H1N3C2"/>
<dbReference type="Proteomes" id="UP000516369">
    <property type="component" value="Chromosome"/>
</dbReference>
<name>A0A7H1N3C2_9PROT</name>
<gene>
    <name evidence="1" type="ORF">HQ394_13845</name>
</gene>
<dbReference type="EMBL" id="CP053923">
    <property type="protein sequence ID" value="QNT70208.1"/>
    <property type="molecule type" value="Genomic_DNA"/>
</dbReference>